<accession>A0A564ZJR2</accession>
<evidence type="ECO:0000256" key="1">
    <source>
        <dbReference type="ARBA" id="ARBA00023015"/>
    </source>
</evidence>
<dbReference type="Proteomes" id="UP000334340">
    <property type="component" value="Unassembled WGS sequence"/>
</dbReference>
<keyword evidence="2" id="KW-0238">DNA-binding</keyword>
<protein>
    <submittedName>
        <fullName evidence="5">ArsR family transcriptional regulator</fullName>
    </submittedName>
</protein>
<dbReference type="NCBIfam" id="NF033788">
    <property type="entry name" value="HTH_metalloreg"/>
    <property type="match status" value="1"/>
</dbReference>
<evidence type="ECO:0000313" key="6">
    <source>
        <dbReference type="Proteomes" id="UP000334340"/>
    </source>
</evidence>
<dbReference type="GO" id="GO:0003700">
    <property type="term" value="F:DNA-binding transcription factor activity"/>
    <property type="evidence" value="ECO:0007669"/>
    <property type="project" value="InterPro"/>
</dbReference>
<name>A0A564ZJR2_9BACT</name>
<evidence type="ECO:0000313" key="5">
    <source>
        <dbReference type="EMBL" id="VUZ84788.1"/>
    </source>
</evidence>
<keyword evidence="6" id="KW-1185">Reference proteome</keyword>
<proteinExistence type="predicted"/>
<dbReference type="AlphaFoldDB" id="A0A564ZJR2"/>
<evidence type="ECO:0000256" key="3">
    <source>
        <dbReference type="ARBA" id="ARBA00023163"/>
    </source>
</evidence>
<dbReference type="Gene3D" id="1.10.10.10">
    <property type="entry name" value="Winged helix-like DNA-binding domain superfamily/Winged helix DNA-binding domain"/>
    <property type="match status" value="1"/>
</dbReference>
<feature type="domain" description="HTH arsR-type" evidence="4">
    <location>
        <begin position="1"/>
        <end position="95"/>
    </location>
</feature>
<dbReference type="InterPro" id="IPR036388">
    <property type="entry name" value="WH-like_DNA-bd_sf"/>
</dbReference>
<dbReference type="InterPro" id="IPR036390">
    <property type="entry name" value="WH_DNA-bd_sf"/>
</dbReference>
<evidence type="ECO:0000259" key="4">
    <source>
        <dbReference type="PROSITE" id="PS50987"/>
    </source>
</evidence>
<dbReference type="GO" id="GO:0003677">
    <property type="term" value="F:DNA binding"/>
    <property type="evidence" value="ECO:0007669"/>
    <property type="project" value="UniProtKB-KW"/>
</dbReference>
<dbReference type="SMART" id="SM00418">
    <property type="entry name" value="HTH_ARSR"/>
    <property type="match status" value="1"/>
</dbReference>
<dbReference type="InterPro" id="IPR051011">
    <property type="entry name" value="Metal_resp_trans_reg"/>
</dbReference>
<dbReference type="PRINTS" id="PR00778">
    <property type="entry name" value="HTHARSR"/>
</dbReference>
<evidence type="ECO:0000256" key="2">
    <source>
        <dbReference type="ARBA" id="ARBA00023125"/>
    </source>
</evidence>
<dbReference type="PANTHER" id="PTHR43132:SF2">
    <property type="entry name" value="ARSENICAL RESISTANCE OPERON REPRESSOR ARSR-RELATED"/>
    <property type="match status" value="1"/>
</dbReference>
<sequence>MRQQLSNFKADFFKALAHPLRISILDALRTGELTVNGISRQFSIEPANASQQLAVLRNKGIVVARKEGSSVYYSVSDPSLFKLLDAAREIFNNHLIGVRGMLEEIRLEQTQSPKRR</sequence>
<keyword evidence="1" id="KW-0805">Transcription regulation</keyword>
<dbReference type="SUPFAM" id="SSF46785">
    <property type="entry name" value="Winged helix' DNA-binding domain"/>
    <property type="match status" value="1"/>
</dbReference>
<reference evidence="5 6" key="1">
    <citation type="submission" date="2019-07" db="EMBL/GenBank/DDBJ databases">
        <authorList>
            <person name="Cremers G."/>
        </authorList>
    </citation>
    <scope>NUCLEOTIDE SEQUENCE [LARGE SCALE GENOMIC DNA]</scope>
</reference>
<dbReference type="PANTHER" id="PTHR43132">
    <property type="entry name" value="ARSENICAL RESISTANCE OPERON REPRESSOR ARSR-RELATED"/>
    <property type="match status" value="1"/>
</dbReference>
<dbReference type="CDD" id="cd00090">
    <property type="entry name" value="HTH_ARSR"/>
    <property type="match status" value="1"/>
</dbReference>
<keyword evidence="3" id="KW-0804">Transcription</keyword>
<dbReference type="InterPro" id="IPR011991">
    <property type="entry name" value="ArsR-like_HTH"/>
</dbReference>
<dbReference type="InterPro" id="IPR001845">
    <property type="entry name" value="HTH_ArsR_DNA-bd_dom"/>
</dbReference>
<dbReference type="EMBL" id="CABIKM010000018">
    <property type="protein sequence ID" value="VUZ84788.1"/>
    <property type="molecule type" value="Genomic_DNA"/>
</dbReference>
<gene>
    <name evidence="5" type="ORF">MELA_01162</name>
</gene>
<organism evidence="5 6">
    <name type="scientific">Candidatus Methylomirabilis lanthanidiphila</name>
    <dbReference type="NCBI Taxonomy" id="2211376"/>
    <lineage>
        <taxon>Bacteria</taxon>
        <taxon>Candidatus Methylomirabilota</taxon>
        <taxon>Candidatus Methylomirabilia</taxon>
        <taxon>Candidatus Methylomirabilales</taxon>
        <taxon>Candidatus Methylomirabilaceae</taxon>
        <taxon>Candidatus Methylomirabilis</taxon>
    </lineage>
</organism>
<dbReference type="PROSITE" id="PS50987">
    <property type="entry name" value="HTH_ARSR_2"/>
    <property type="match status" value="1"/>
</dbReference>
<dbReference type="Pfam" id="PF01022">
    <property type="entry name" value="HTH_5"/>
    <property type="match status" value="1"/>
</dbReference>